<reference evidence="1 2" key="1">
    <citation type="submission" date="2016-10" db="EMBL/GenBank/DDBJ databases">
        <authorList>
            <person name="de Groot N.N."/>
        </authorList>
    </citation>
    <scope>NUCLEOTIDE SEQUENCE [LARGE SCALE GENOMIC DNA]</scope>
    <source>
        <strain evidence="1 2">Nm146</strain>
    </source>
</reference>
<dbReference type="InterPro" id="IPR012341">
    <property type="entry name" value="6hp_glycosidase-like_sf"/>
</dbReference>
<dbReference type="EMBL" id="FOUF01000015">
    <property type="protein sequence ID" value="SFM38953.1"/>
    <property type="molecule type" value="Genomic_DNA"/>
</dbReference>
<dbReference type="RefSeq" id="WP_244888045.1">
    <property type="nucleotide sequence ID" value="NZ_FOUF01000015.1"/>
</dbReference>
<accession>A0A1I4QH62</accession>
<dbReference type="STRING" id="52442.SAMN05421880_1158"/>
<organism evidence="1 2">
    <name type="scientific">Nitrosomonas nitrosa</name>
    <dbReference type="NCBI Taxonomy" id="52442"/>
    <lineage>
        <taxon>Bacteria</taxon>
        <taxon>Pseudomonadati</taxon>
        <taxon>Pseudomonadota</taxon>
        <taxon>Betaproteobacteria</taxon>
        <taxon>Nitrosomonadales</taxon>
        <taxon>Nitrosomonadaceae</taxon>
        <taxon>Nitrosomonas</taxon>
    </lineage>
</organism>
<gene>
    <name evidence="1" type="ORF">SAMN05421880_1158</name>
</gene>
<sequence>MIRDYLLFYEYFHGDDGSGLDASHQTGWTGTLASLLTIFGSLDREELLKNGMQEVVATLADSPDDTPEQIR</sequence>
<protein>
    <submittedName>
        <fullName evidence="1">Uncharacterized protein</fullName>
    </submittedName>
</protein>
<proteinExistence type="predicted"/>
<evidence type="ECO:0000313" key="2">
    <source>
        <dbReference type="Proteomes" id="UP000199561"/>
    </source>
</evidence>
<dbReference type="Proteomes" id="UP000199561">
    <property type="component" value="Unassembled WGS sequence"/>
</dbReference>
<evidence type="ECO:0000313" key="1">
    <source>
        <dbReference type="EMBL" id="SFM38953.1"/>
    </source>
</evidence>
<dbReference type="Gene3D" id="1.50.10.10">
    <property type="match status" value="1"/>
</dbReference>
<name>A0A1I4QH62_9PROT</name>
<keyword evidence="2" id="KW-1185">Reference proteome</keyword>
<dbReference type="AlphaFoldDB" id="A0A1I4QH62"/>
<dbReference type="GO" id="GO:0005975">
    <property type="term" value="P:carbohydrate metabolic process"/>
    <property type="evidence" value="ECO:0007669"/>
    <property type="project" value="InterPro"/>
</dbReference>